<dbReference type="Proteomes" id="UP001165641">
    <property type="component" value="Unassembled WGS sequence"/>
</dbReference>
<keyword evidence="2" id="KW-1185">Reference proteome</keyword>
<dbReference type="NCBIfam" id="TIGR01725">
    <property type="entry name" value="phge_HK97_gp10"/>
    <property type="match status" value="1"/>
</dbReference>
<sequence length="136" mass="14610">MSDDGGLISFQRRMQAIPKQARDAIKPALMKSAYEVADIMEGMAPEDTGDLINSIAVTGPGQATPPYSQPGGSMVVPENAAAITVGSTDVRYAHLQEYGTSKTPAKPFFWPAVRMGRSDAMKRIKRAIGKAIREAK</sequence>
<proteinExistence type="predicted"/>
<dbReference type="EMBL" id="JAQBIE010000041">
    <property type="protein sequence ID" value="MDB6179552.1"/>
    <property type="molecule type" value="Genomic_DNA"/>
</dbReference>
<evidence type="ECO:0000313" key="2">
    <source>
        <dbReference type="Proteomes" id="UP001165641"/>
    </source>
</evidence>
<name>A0ABT4ZKE0_9RHOB</name>
<dbReference type="InterPro" id="IPR010064">
    <property type="entry name" value="HK97-gp10_tail"/>
</dbReference>
<organism evidence="1 2">
    <name type="scientific">Paracoccus onchidii</name>
    <dbReference type="NCBI Taxonomy" id="3017813"/>
    <lineage>
        <taxon>Bacteria</taxon>
        <taxon>Pseudomonadati</taxon>
        <taxon>Pseudomonadota</taxon>
        <taxon>Alphaproteobacteria</taxon>
        <taxon>Rhodobacterales</taxon>
        <taxon>Paracoccaceae</taxon>
        <taxon>Paracoccus</taxon>
    </lineage>
</organism>
<reference evidence="1" key="1">
    <citation type="submission" date="2022-12" db="EMBL/GenBank/DDBJ databases">
        <title>Paracoccus onchidii sp. nov., isolated from a marine invertebrate from the South China Sea.</title>
        <authorList>
            <person name="Xu S."/>
            <person name="Liu Z."/>
            <person name="Xu Y."/>
        </authorList>
    </citation>
    <scope>NUCLEOTIDE SEQUENCE</scope>
    <source>
        <strain evidence="1">Z330</strain>
    </source>
</reference>
<protein>
    <submittedName>
        <fullName evidence="1">HK97 gp10 family phage protein</fullName>
    </submittedName>
</protein>
<accession>A0ABT4ZKE0</accession>
<evidence type="ECO:0000313" key="1">
    <source>
        <dbReference type="EMBL" id="MDB6179552.1"/>
    </source>
</evidence>
<gene>
    <name evidence="1" type="ORF">PAF17_18945</name>
</gene>
<dbReference type="Pfam" id="PF04883">
    <property type="entry name" value="HK97-gp10_like"/>
    <property type="match status" value="1"/>
</dbReference>
<dbReference type="RefSeq" id="WP_271890648.1">
    <property type="nucleotide sequence ID" value="NZ_JAQBIE010000041.1"/>
</dbReference>
<comment type="caution">
    <text evidence="1">The sequence shown here is derived from an EMBL/GenBank/DDBJ whole genome shotgun (WGS) entry which is preliminary data.</text>
</comment>